<feature type="domain" description="UvrD-like helicase C-terminal" evidence="17">
    <location>
        <begin position="523"/>
        <end position="812"/>
    </location>
</feature>
<evidence type="ECO:0000256" key="7">
    <source>
        <dbReference type="ARBA" id="ARBA00022840"/>
    </source>
</evidence>
<protein>
    <recommendedName>
        <fullName evidence="12">DNA 3'-5' helicase</fullName>
        <ecNumber evidence="12">5.6.2.4</ecNumber>
    </recommendedName>
</protein>
<dbReference type="InterPro" id="IPR014017">
    <property type="entry name" value="DNA_helicase_UvrD-like_C"/>
</dbReference>
<dbReference type="PANTHER" id="PTHR11070">
    <property type="entry name" value="UVRD / RECB / PCRA DNA HELICASE FAMILY MEMBER"/>
    <property type="match status" value="1"/>
</dbReference>
<accession>A0A4R8H3B1</accession>
<dbReference type="Pfam" id="PF12705">
    <property type="entry name" value="PDDEXK_1"/>
    <property type="match status" value="1"/>
</dbReference>
<dbReference type="InterPro" id="IPR011335">
    <property type="entry name" value="Restrct_endonuc-II-like"/>
</dbReference>
<dbReference type="GO" id="GO:0005829">
    <property type="term" value="C:cytosol"/>
    <property type="evidence" value="ECO:0007669"/>
    <property type="project" value="TreeGrafter"/>
</dbReference>
<dbReference type="InterPro" id="IPR011604">
    <property type="entry name" value="PDDEXK-like_dom_sf"/>
</dbReference>
<evidence type="ECO:0000256" key="12">
    <source>
        <dbReference type="ARBA" id="ARBA00034808"/>
    </source>
</evidence>
<evidence type="ECO:0000256" key="2">
    <source>
        <dbReference type="ARBA" id="ARBA00022741"/>
    </source>
</evidence>
<feature type="binding site" evidence="14">
    <location>
        <begin position="29"/>
        <end position="36"/>
    </location>
    <ligand>
        <name>ATP</name>
        <dbReference type="ChEBI" id="CHEBI:30616"/>
    </ligand>
</feature>
<dbReference type="AlphaFoldDB" id="A0A4R8H3B1"/>
<dbReference type="EC" id="5.6.2.4" evidence="12"/>
<dbReference type="Gene3D" id="3.40.50.300">
    <property type="entry name" value="P-loop containing nucleotide triphosphate hydrolases"/>
    <property type="match status" value="4"/>
</dbReference>
<keyword evidence="6 18" id="KW-0269">Exonuclease</keyword>
<keyword evidence="8" id="KW-0238">DNA-binding</keyword>
<reference evidence="18 19" key="1">
    <citation type="submission" date="2019-03" db="EMBL/GenBank/DDBJ databases">
        <title>Subsurface microbial communities from deep shales in Ohio and West Virginia, USA.</title>
        <authorList>
            <person name="Wrighton K."/>
        </authorList>
    </citation>
    <scope>NUCLEOTIDE SEQUENCE [LARGE SCALE GENOMIC DNA]</scope>
    <source>
        <strain evidence="18 19">MSL 6dP</strain>
    </source>
</reference>
<evidence type="ECO:0000256" key="14">
    <source>
        <dbReference type="PROSITE-ProRule" id="PRU00560"/>
    </source>
</evidence>
<dbReference type="PANTHER" id="PTHR11070:SF48">
    <property type="entry name" value="ATP-DEPENDENT HELICASE_NUCLEASE SUBUNIT A"/>
    <property type="match status" value="1"/>
</dbReference>
<evidence type="ECO:0000256" key="8">
    <source>
        <dbReference type="ARBA" id="ARBA00023125"/>
    </source>
</evidence>
<dbReference type="GO" id="GO:0033202">
    <property type="term" value="C:DNA helicase complex"/>
    <property type="evidence" value="ECO:0007669"/>
    <property type="project" value="TreeGrafter"/>
</dbReference>
<dbReference type="RefSeq" id="WP_134114869.1">
    <property type="nucleotide sequence ID" value="NZ_SOEG01000003.1"/>
</dbReference>
<evidence type="ECO:0000259" key="17">
    <source>
        <dbReference type="PROSITE" id="PS51217"/>
    </source>
</evidence>
<evidence type="ECO:0000313" key="18">
    <source>
        <dbReference type="EMBL" id="TDX53230.1"/>
    </source>
</evidence>
<evidence type="ECO:0000259" key="16">
    <source>
        <dbReference type="PROSITE" id="PS51198"/>
    </source>
</evidence>
<dbReference type="Gene3D" id="1.10.486.10">
    <property type="entry name" value="PCRA, domain 4"/>
    <property type="match status" value="1"/>
</dbReference>
<dbReference type="GO" id="GO:0043138">
    <property type="term" value="F:3'-5' DNA helicase activity"/>
    <property type="evidence" value="ECO:0007669"/>
    <property type="project" value="UniProtKB-EC"/>
</dbReference>
<dbReference type="InterPro" id="IPR000212">
    <property type="entry name" value="DNA_helicase_UvrD/REP"/>
</dbReference>
<comment type="catalytic activity">
    <reaction evidence="13">
        <text>ATP + H2O = ADP + phosphate + H(+)</text>
        <dbReference type="Rhea" id="RHEA:13065"/>
        <dbReference type="ChEBI" id="CHEBI:15377"/>
        <dbReference type="ChEBI" id="CHEBI:15378"/>
        <dbReference type="ChEBI" id="CHEBI:30616"/>
        <dbReference type="ChEBI" id="CHEBI:43474"/>
        <dbReference type="ChEBI" id="CHEBI:456216"/>
        <dbReference type="EC" id="5.6.2.4"/>
    </reaction>
</comment>
<keyword evidence="5 14" id="KW-0347">Helicase</keyword>
<dbReference type="GO" id="GO:0004527">
    <property type="term" value="F:exonuclease activity"/>
    <property type="evidence" value="ECO:0007669"/>
    <property type="project" value="UniProtKB-KW"/>
</dbReference>
<dbReference type="Pfam" id="PF00580">
    <property type="entry name" value="UvrD-helicase"/>
    <property type="match status" value="1"/>
</dbReference>
<dbReference type="InterPro" id="IPR038726">
    <property type="entry name" value="PDDEXK_AddAB-type"/>
</dbReference>
<feature type="domain" description="UvrD-like helicase ATP-binding" evidence="16">
    <location>
        <begin position="8"/>
        <end position="505"/>
    </location>
</feature>
<gene>
    <name evidence="18" type="ORF">C7959_10382</name>
</gene>
<dbReference type="Gene3D" id="3.90.320.10">
    <property type="match status" value="1"/>
</dbReference>
<evidence type="ECO:0000256" key="1">
    <source>
        <dbReference type="ARBA" id="ARBA00022722"/>
    </source>
</evidence>
<dbReference type="GO" id="GO:0000725">
    <property type="term" value="P:recombinational repair"/>
    <property type="evidence" value="ECO:0007669"/>
    <property type="project" value="TreeGrafter"/>
</dbReference>
<keyword evidence="4 14" id="KW-0378">Hydrolase</keyword>
<dbReference type="GO" id="GO:0005524">
    <property type="term" value="F:ATP binding"/>
    <property type="evidence" value="ECO:0007669"/>
    <property type="project" value="UniProtKB-UniRule"/>
</dbReference>
<comment type="catalytic activity">
    <reaction evidence="11">
        <text>Couples ATP hydrolysis with the unwinding of duplex DNA by translocating in the 3'-5' direction.</text>
        <dbReference type="EC" id="5.6.2.4"/>
    </reaction>
</comment>
<evidence type="ECO:0000256" key="15">
    <source>
        <dbReference type="SAM" id="Coils"/>
    </source>
</evidence>
<evidence type="ECO:0000256" key="11">
    <source>
        <dbReference type="ARBA" id="ARBA00034617"/>
    </source>
</evidence>
<evidence type="ECO:0000256" key="6">
    <source>
        <dbReference type="ARBA" id="ARBA00022839"/>
    </source>
</evidence>
<name>A0A4R8H3B1_9FIRM</name>
<proteinExistence type="predicted"/>
<keyword evidence="3" id="KW-0227">DNA damage</keyword>
<comment type="caution">
    <text evidence="18">The sequence shown here is derived from an EMBL/GenBank/DDBJ whole genome shotgun (WGS) entry which is preliminary data.</text>
</comment>
<dbReference type="InterPro" id="IPR014016">
    <property type="entry name" value="UvrD-like_ATP-bd"/>
</dbReference>
<evidence type="ECO:0000256" key="3">
    <source>
        <dbReference type="ARBA" id="ARBA00022763"/>
    </source>
</evidence>
<keyword evidence="1" id="KW-0540">Nuclease</keyword>
<dbReference type="EMBL" id="SOEG01000003">
    <property type="protein sequence ID" value="TDX53230.1"/>
    <property type="molecule type" value="Genomic_DNA"/>
</dbReference>
<evidence type="ECO:0000256" key="10">
    <source>
        <dbReference type="ARBA" id="ARBA00023235"/>
    </source>
</evidence>
<sequence length="1164" mass="134780">MSKEIRGMIFTDQQAQAVLTLDRNLAINAGAGSGKTRVLTERYLEILLRPVEEGGLMYQKDALNKIIAITFTRKAAGEMKDRVRERFEKYLSKNRDNLSTKESEWIFYILDNLNQGRISTIHSFCSEILRKYFFKAKLRSDFKVLEGLEERTLEDEAIANVIDKIRNSSDEELYQKLWKLTFIYGKAGLVDMFKSMLRIRDRLDGVLSSRDIAKINGDLKELLYDINLRVIREYLGNEEIKGIFKALGDYYPKKESEGVIVVNQILDLYPKIAKKIREYSKDQNMETKLELLELHFELIKCCYDFQQDKSLSIWGGMKAGDWEGGNDSKKAVNKLHKELRDIILSLMPKNSGTPIIVDEDDDNLVDPEIIESLLKIYQLIKEEYQSLKDSKGYLDYLDLEEKTVNLFEENYDLVEELRDELSFIMIDEFQDTNPLQWRIISPLVTRDSDYKQLGKNKLFVVGDPKQSIYGFRRADVRIFNQVLDQISPDRDEDEIIKLKDNFRSNQGIIDFVNIVFKEIMIEENDYDVAYEGLEYGRGVRFSKDIRENLESHLEVLVTNKPDSDDDYSSAEIEGDNIARKIKWLVNNSGKKIAKEEGQVPVNYGDIAILMRSRSRLKEYEAALEDYNIPYQTVGGVGFYQQQEIYDIYLALNSLVFPQDDLNSFGLMRSPLFALSDDLLFSLTVDSKGYGFTDESLLERVFKVRPEIEKNFNKWLELKNKLSIDRLINTILIDCGLYGSYLAGAKGEQRLANIEKLLAEAAEFSYRSEGDLYHFVKELELLINSEDKEGTGEVEDRSQRGKVKLMTIHASKGKEFPVVFLSNMNSRARGTRSPIICDEVENKDYLGLRYYNDRLQREENFSYGILRKEIEAKELMEEKRIFYVGVTRAEEMLFLSGVVDQDKPKLYNSFKWLIEEGLKYDLAEFLVGKDDSDKIEIEIKGRDLTIEVSKGDKSLDLGEDDKIEEFKEEISLDISDEFNYGKEVVTPSQLLKEKVIINQPLSLSLSTNNYGSLKGSIVHKAIELMAKGLEVDLDYILNLYPQHKEYKNLKDEVIKIISQLQECDQFGRIINAKYREEVPFYVETEAKKIKGTIDLIFRDEDGSLAVVDWKTNKVSKSEDIEELLKRYKEQIKIYQKAVKEISGQEEVKGYLYLVNATKAKRLQKL</sequence>
<keyword evidence="7 14" id="KW-0067">ATP-binding</keyword>
<keyword evidence="15" id="KW-0175">Coiled coil</keyword>
<evidence type="ECO:0000313" key="19">
    <source>
        <dbReference type="Proteomes" id="UP000295832"/>
    </source>
</evidence>
<keyword evidence="10" id="KW-0413">Isomerase</keyword>
<dbReference type="Pfam" id="PF13361">
    <property type="entry name" value="UvrD_C"/>
    <property type="match status" value="1"/>
</dbReference>
<evidence type="ECO:0000256" key="4">
    <source>
        <dbReference type="ARBA" id="ARBA00022801"/>
    </source>
</evidence>
<dbReference type="PROSITE" id="PS51198">
    <property type="entry name" value="UVRD_HELICASE_ATP_BIND"/>
    <property type="match status" value="1"/>
</dbReference>
<dbReference type="STRING" id="926561.GCA_000379025_01755"/>
<feature type="coiled-coil region" evidence="15">
    <location>
        <begin position="1116"/>
        <end position="1143"/>
    </location>
</feature>
<dbReference type="Proteomes" id="UP000295832">
    <property type="component" value="Unassembled WGS sequence"/>
</dbReference>
<keyword evidence="9" id="KW-0234">DNA repair</keyword>
<evidence type="ECO:0000256" key="5">
    <source>
        <dbReference type="ARBA" id="ARBA00022806"/>
    </source>
</evidence>
<evidence type="ECO:0000256" key="13">
    <source>
        <dbReference type="ARBA" id="ARBA00048988"/>
    </source>
</evidence>
<dbReference type="PROSITE" id="PS51217">
    <property type="entry name" value="UVRD_HELICASE_CTER"/>
    <property type="match status" value="1"/>
</dbReference>
<dbReference type="InterPro" id="IPR027417">
    <property type="entry name" value="P-loop_NTPase"/>
</dbReference>
<keyword evidence="2 14" id="KW-0547">Nucleotide-binding</keyword>
<dbReference type="GO" id="GO:0003677">
    <property type="term" value="F:DNA binding"/>
    <property type="evidence" value="ECO:0007669"/>
    <property type="project" value="UniProtKB-KW"/>
</dbReference>
<evidence type="ECO:0000256" key="9">
    <source>
        <dbReference type="ARBA" id="ARBA00023204"/>
    </source>
</evidence>
<dbReference type="SUPFAM" id="SSF52540">
    <property type="entry name" value="P-loop containing nucleoside triphosphate hydrolases"/>
    <property type="match status" value="1"/>
</dbReference>
<dbReference type="SUPFAM" id="SSF52980">
    <property type="entry name" value="Restriction endonuclease-like"/>
    <property type="match status" value="1"/>
</dbReference>
<keyword evidence="19" id="KW-1185">Reference proteome</keyword>
<organism evidence="18 19">
    <name type="scientific">Orenia marismortui</name>
    <dbReference type="NCBI Taxonomy" id="46469"/>
    <lineage>
        <taxon>Bacteria</taxon>
        <taxon>Bacillati</taxon>
        <taxon>Bacillota</taxon>
        <taxon>Clostridia</taxon>
        <taxon>Halanaerobiales</taxon>
        <taxon>Halobacteroidaceae</taxon>
        <taxon>Orenia</taxon>
    </lineage>
</organism>